<accession>A0A0F9NZ41</accession>
<sequence>MKYIELSIDKIVKFDENGFSLPDCPVCDKAEFRVLFVSEGNTELYCKNDEVIFRRDNQGKITVDFAIYAKMNSNYIDDQAKRLRVLFNKGLITYDDLLGYLKFGSGENV</sequence>
<protein>
    <submittedName>
        <fullName evidence="1">Uncharacterized protein</fullName>
    </submittedName>
</protein>
<gene>
    <name evidence="1" type="ORF">LCGC14_0908160</name>
</gene>
<comment type="caution">
    <text evidence="1">The sequence shown here is derived from an EMBL/GenBank/DDBJ whole genome shotgun (WGS) entry which is preliminary data.</text>
</comment>
<organism evidence="1">
    <name type="scientific">marine sediment metagenome</name>
    <dbReference type="NCBI Taxonomy" id="412755"/>
    <lineage>
        <taxon>unclassified sequences</taxon>
        <taxon>metagenomes</taxon>
        <taxon>ecological metagenomes</taxon>
    </lineage>
</organism>
<evidence type="ECO:0000313" key="1">
    <source>
        <dbReference type="EMBL" id="KKN23134.1"/>
    </source>
</evidence>
<dbReference type="EMBL" id="LAZR01003001">
    <property type="protein sequence ID" value="KKN23134.1"/>
    <property type="molecule type" value="Genomic_DNA"/>
</dbReference>
<name>A0A0F9NZ41_9ZZZZ</name>
<reference evidence="1" key="1">
    <citation type="journal article" date="2015" name="Nature">
        <title>Complex archaea that bridge the gap between prokaryotes and eukaryotes.</title>
        <authorList>
            <person name="Spang A."/>
            <person name="Saw J.H."/>
            <person name="Jorgensen S.L."/>
            <person name="Zaremba-Niedzwiedzka K."/>
            <person name="Martijn J."/>
            <person name="Lind A.E."/>
            <person name="van Eijk R."/>
            <person name="Schleper C."/>
            <person name="Guy L."/>
            <person name="Ettema T.J."/>
        </authorList>
    </citation>
    <scope>NUCLEOTIDE SEQUENCE</scope>
</reference>
<dbReference type="AlphaFoldDB" id="A0A0F9NZ41"/>
<proteinExistence type="predicted"/>